<gene>
    <name evidence="1" type="ORF">H4C47_27080</name>
</gene>
<organism evidence="1 2">
    <name type="scientific">Pseudomonas putida</name>
    <name type="common">Arthrobacter siderocapsulatus</name>
    <dbReference type="NCBI Taxonomy" id="303"/>
    <lineage>
        <taxon>Bacteria</taxon>
        <taxon>Pseudomonadati</taxon>
        <taxon>Pseudomonadota</taxon>
        <taxon>Gammaproteobacteria</taxon>
        <taxon>Pseudomonadales</taxon>
        <taxon>Pseudomonadaceae</taxon>
        <taxon>Pseudomonas</taxon>
    </lineage>
</organism>
<dbReference type="EMBL" id="JACGDG010000048">
    <property type="protein sequence ID" value="MBA6119366.1"/>
    <property type="molecule type" value="Genomic_DNA"/>
</dbReference>
<sequence>MSRHLRKFEARCESSFIYYPAKRTLLPLLESS</sequence>
<dbReference type="AlphaFoldDB" id="A0A7W2QLY4"/>
<protein>
    <submittedName>
        <fullName evidence="1">Uncharacterized protein</fullName>
    </submittedName>
</protein>
<name>A0A7W2QLY4_PSEPU</name>
<evidence type="ECO:0000313" key="1">
    <source>
        <dbReference type="EMBL" id="MBA6119366.1"/>
    </source>
</evidence>
<dbReference type="Proteomes" id="UP000553948">
    <property type="component" value="Unassembled WGS sequence"/>
</dbReference>
<comment type="caution">
    <text evidence="1">The sequence shown here is derived from an EMBL/GenBank/DDBJ whole genome shotgun (WGS) entry which is preliminary data.</text>
</comment>
<evidence type="ECO:0000313" key="2">
    <source>
        <dbReference type="Proteomes" id="UP000553948"/>
    </source>
</evidence>
<reference evidence="1 2" key="1">
    <citation type="submission" date="2020-07" db="EMBL/GenBank/DDBJ databases">
        <title>Diversity of carbapenemase encoding genes among Pseudomonas putida group clinical isolates in a tertiary Brazilian hospital.</title>
        <authorList>
            <person name="Alberto-Lei F."/>
            <person name="Nodari C.S."/>
            <person name="Streling A.P."/>
            <person name="Paulino J.T."/>
            <person name="Bessa-Neto F.O."/>
            <person name="Cayo R."/>
            <person name="Gales A.C."/>
        </authorList>
    </citation>
    <scope>NUCLEOTIDE SEQUENCE [LARGE SCALE GENOMIC DNA]</scope>
    <source>
        <strain evidence="1 2">12464</strain>
    </source>
</reference>
<proteinExistence type="predicted"/>
<accession>A0A7W2QLY4</accession>